<keyword evidence="2" id="KW-1003">Cell membrane</keyword>
<feature type="transmembrane region" description="Helical" evidence="6">
    <location>
        <begin position="65"/>
        <end position="97"/>
    </location>
</feature>
<name>A0A419V8P9_9BACL</name>
<dbReference type="InterPro" id="IPR052984">
    <property type="entry name" value="UPF0421"/>
</dbReference>
<organism evidence="7 8">
    <name type="scientific">Sinobaca qinghaiensis</name>
    <dbReference type="NCBI Taxonomy" id="342944"/>
    <lineage>
        <taxon>Bacteria</taxon>
        <taxon>Bacillati</taxon>
        <taxon>Bacillota</taxon>
        <taxon>Bacilli</taxon>
        <taxon>Bacillales</taxon>
        <taxon>Sporolactobacillaceae</taxon>
        <taxon>Sinobaca</taxon>
    </lineage>
</organism>
<dbReference type="Proteomes" id="UP000285120">
    <property type="component" value="Unassembled WGS sequence"/>
</dbReference>
<evidence type="ECO:0000256" key="5">
    <source>
        <dbReference type="ARBA" id="ARBA00023136"/>
    </source>
</evidence>
<keyword evidence="8" id="KW-1185">Reference proteome</keyword>
<dbReference type="PANTHER" id="PTHR40064:SF1">
    <property type="entry name" value="MEMBRANE PROTEIN"/>
    <property type="match status" value="1"/>
</dbReference>
<evidence type="ECO:0000256" key="4">
    <source>
        <dbReference type="ARBA" id="ARBA00022989"/>
    </source>
</evidence>
<dbReference type="Pfam" id="PF06081">
    <property type="entry name" value="ArAE_1"/>
    <property type="match status" value="1"/>
</dbReference>
<dbReference type="InterPro" id="IPR010343">
    <property type="entry name" value="ArAE_1"/>
</dbReference>
<keyword evidence="4 6" id="KW-1133">Transmembrane helix</keyword>
<feature type="transmembrane region" description="Helical" evidence="6">
    <location>
        <begin position="104"/>
        <end position="125"/>
    </location>
</feature>
<comment type="subcellular location">
    <subcellularLocation>
        <location evidence="1">Cell membrane</location>
        <topology evidence="1">Multi-pass membrane protein</topology>
    </subcellularLocation>
</comment>
<evidence type="ECO:0000256" key="3">
    <source>
        <dbReference type="ARBA" id="ARBA00022692"/>
    </source>
</evidence>
<reference evidence="7 8" key="1">
    <citation type="submission" date="2018-09" db="EMBL/GenBank/DDBJ databases">
        <title>Genomic Encyclopedia of Archaeal and Bacterial Type Strains, Phase II (KMG-II): from individual species to whole genera.</title>
        <authorList>
            <person name="Goeker M."/>
        </authorList>
    </citation>
    <scope>NUCLEOTIDE SEQUENCE [LARGE SCALE GENOMIC DNA]</scope>
    <source>
        <strain evidence="7 8">DSM 17008</strain>
    </source>
</reference>
<proteinExistence type="predicted"/>
<keyword evidence="5 6" id="KW-0472">Membrane</keyword>
<evidence type="ECO:0000256" key="1">
    <source>
        <dbReference type="ARBA" id="ARBA00004651"/>
    </source>
</evidence>
<dbReference type="RefSeq" id="WP_120191870.1">
    <property type="nucleotide sequence ID" value="NZ_RAPK01000006.1"/>
</dbReference>
<dbReference type="AlphaFoldDB" id="A0A419V8P9"/>
<sequence length="351" mass="40201">MIKKWVSKIRGERMIKTALAVFFTVLICRFFELPPAFAVIAAVVTLEPTAADSVQKGLQRFPATLIGTALSLGSLFVFGQSAVAFTLAAVLTIYICYKLRLEAGILVATLTAVLMIPVAEAPYLIEFIQRAGTTLIGISVSTIVNLTILPPHFSRMVAEKNDVLFSQAGRLLLEKMAEIVETGESKNYTRKRFSDMQRQLNASIELISHQKKEWKYHRYSDRDMMFFTYQKEQLYALERIIYHTHSLFMLKDDHFNLFPEKQEVVNQAAHSIANVLERKSRSITEAHYQVIEQLDYTFRQVQLDWPETNESAYHHHFSGEVIILYVLLSIHDVLEELENIHAQYEEDTSGF</sequence>
<evidence type="ECO:0000256" key="2">
    <source>
        <dbReference type="ARBA" id="ARBA00022475"/>
    </source>
</evidence>
<evidence type="ECO:0000256" key="6">
    <source>
        <dbReference type="SAM" id="Phobius"/>
    </source>
</evidence>
<accession>A0A419V8P9</accession>
<dbReference type="OrthoDB" id="2690036at2"/>
<comment type="caution">
    <text evidence="7">The sequence shown here is derived from an EMBL/GenBank/DDBJ whole genome shotgun (WGS) entry which is preliminary data.</text>
</comment>
<dbReference type="EMBL" id="RAPK01000006">
    <property type="protein sequence ID" value="RKD76471.1"/>
    <property type="molecule type" value="Genomic_DNA"/>
</dbReference>
<evidence type="ECO:0000313" key="8">
    <source>
        <dbReference type="Proteomes" id="UP000285120"/>
    </source>
</evidence>
<evidence type="ECO:0000313" key="7">
    <source>
        <dbReference type="EMBL" id="RKD76471.1"/>
    </source>
</evidence>
<keyword evidence="3 6" id="KW-0812">Transmembrane</keyword>
<dbReference type="PANTHER" id="PTHR40064">
    <property type="entry name" value="MEMBRANE PROTEIN-RELATED"/>
    <property type="match status" value="1"/>
</dbReference>
<protein>
    <submittedName>
        <fullName evidence="7">Uncharacterized membrane protein YgaE (UPF0421/DUF939 family)</fullName>
    </submittedName>
</protein>
<dbReference type="GO" id="GO:0005886">
    <property type="term" value="C:plasma membrane"/>
    <property type="evidence" value="ECO:0007669"/>
    <property type="project" value="UniProtKB-SubCell"/>
</dbReference>
<gene>
    <name evidence="7" type="ORF">ATL39_0690</name>
</gene>